<dbReference type="CDD" id="cd00118">
    <property type="entry name" value="LysM"/>
    <property type="match status" value="1"/>
</dbReference>
<dbReference type="InterPro" id="IPR036779">
    <property type="entry name" value="LysM_dom_sf"/>
</dbReference>
<dbReference type="PANTHER" id="PTHR34997:SF1">
    <property type="entry name" value="PEPTIDOGLYCAN-BINDING LYSIN DOMAIN"/>
    <property type="match status" value="1"/>
</dbReference>
<protein>
    <recommendedName>
        <fullName evidence="3">LysM domain-containing protein</fullName>
    </recommendedName>
</protein>
<accession>A0AAV2EBZ6</accession>
<dbReference type="PANTHER" id="PTHR34997">
    <property type="entry name" value="AM15"/>
    <property type="match status" value="1"/>
</dbReference>
<dbReference type="GO" id="GO:0008061">
    <property type="term" value="F:chitin binding"/>
    <property type="evidence" value="ECO:0007669"/>
    <property type="project" value="UniProtKB-KW"/>
</dbReference>
<feature type="domain" description="LysM" evidence="3">
    <location>
        <begin position="27"/>
        <end position="71"/>
    </location>
</feature>
<reference evidence="4 5" key="1">
    <citation type="submission" date="2024-04" db="EMBL/GenBank/DDBJ databases">
        <authorList>
            <person name="Fracassetti M."/>
        </authorList>
    </citation>
    <scope>NUCLEOTIDE SEQUENCE [LARGE SCALE GENOMIC DNA]</scope>
</reference>
<dbReference type="InterPro" id="IPR018392">
    <property type="entry name" value="LysM"/>
</dbReference>
<gene>
    <name evidence="4" type="ORF">LTRI10_LOCUS24542</name>
</gene>
<dbReference type="SUPFAM" id="SSF54106">
    <property type="entry name" value="LysM domain"/>
    <property type="match status" value="1"/>
</dbReference>
<evidence type="ECO:0000313" key="5">
    <source>
        <dbReference type="Proteomes" id="UP001497516"/>
    </source>
</evidence>
<keyword evidence="2" id="KW-0843">Virulence</keyword>
<keyword evidence="5" id="KW-1185">Reference proteome</keyword>
<dbReference type="SMART" id="SM00257">
    <property type="entry name" value="LysM"/>
    <property type="match status" value="1"/>
</dbReference>
<name>A0AAV2EBZ6_9ROSI</name>
<evidence type="ECO:0000256" key="2">
    <source>
        <dbReference type="ARBA" id="ARBA00023026"/>
    </source>
</evidence>
<dbReference type="Gene3D" id="3.10.350.10">
    <property type="entry name" value="LysM domain"/>
    <property type="match status" value="1"/>
</dbReference>
<dbReference type="AlphaFoldDB" id="A0AAV2EBZ6"/>
<keyword evidence="1" id="KW-0147">Chitin-binding</keyword>
<dbReference type="InterPro" id="IPR052210">
    <property type="entry name" value="LysM1-like"/>
</dbReference>
<dbReference type="Proteomes" id="UP001497516">
    <property type="component" value="Chromosome 4"/>
</dbReference>
<proteinExistence type="predicted"/>
<dbReference type="EMBL" id="OZ034817">
    <property type="protein sequence ID" value="CAL1383257.1"/>
    <property type="molecule type" value="Genomic_DNA"/>
</dbReference>
<evidence type="ECO:0000313" key="4">
    <source>
        <dbReference type="EMBL" id="CAL1383257.1"/>
    </source>
</evidence>
<organism evidence="4 5">
    <name type="scientific">Linum trigynum</name>
    <dbReference type="NCBI Taxonomy" id="586398"/>
    <lineage>
        <taxon>Eukaryota</taxon>
        <taxon>Viridiplantae</taxon>
        <taxon>Streptophyta</taxon>
        <taxon>Embryophyta</taxon>
        <taxon>Tracheophyta</taxon>
        <taxon>Spermatophyta</taxon>
        <taxon>Magnoliopsida</taxon>
        <taxon>eudicotyledons</taxon>
        <taxon>Gunneridae</taxon>
        <taxon>Pentapetalae</taxon>
        <taxon>rosids</taxon>
        <taxon>fabids</taxon>
        <taxon>Malpighiales</taxon>
        <taxon>Linaceae</taxon>
        <taxon>Linum</taxon>
    </lineage>
</organism>
<sequence>MTLSKGLLPRRAVPRAAAVLAKVSCDKVYGVEDGDTCSSVIDKFKLNQVQFFGINPNFNCRALFVGQWLCISGTA</sequence>
<dbReference type="PROSITE" id="PS51782">
    <property type="entry name" value="LYSM"/>
    <property type="match status" value="1"/>
</dbReference>
<dbReference type="Pfam" id="PF01476">
    <property type="entry name" value="LysM"/>
    <property type="match status" value="1"/>
</dbReference>
<evidence type="ECO:0000256" key="1">
    <source>
        <dbReference type="ARBA" id="ARBA00022669"/>
    </source>
</evidence>
<evidence type="ECO:0000259" key="3">
    <source>
        <dbReference type="PROSITE" id="PS51782"/>
    </source>
</evidence>